<dbReference type="GO" id="GO:0008716">
    <property type="term" value="F:D-alanine-D-alanine ligase activity"/>
    <property type="evidence" value="ECO:0007669"/>
    <property type="project" value="UniProtKB-EC"/>
</dbReference>
<dbReference type="EMBL" id="VSSQ01042795">
    <property type="protein sequence ID" value="MPM96412.1"/>
    <property type="molecule type" value="Genomic_DNA"/>
</dbReference>
<dbReference type="InterPro" id="IPR011761">
    <property type="entry name" value="ATP-grasp"/>
</dbReference>
<dbReference type="Pfam" id="PF07478">
    <property type="entry name" value="Dala_Dala_lig_C"/>
    <property type="match status" value="1"/>
</dbReference>
<proteinExistence type="predicted"/>
<protein>
    <submittedName>
        <fullName evidence="3">D-alanine--D-alanine ligase</fullName>
        <ecNumber evidence="3">6.3.2.4</ecNumber>
    </submittedName>
</protein>
<evidence type="ECO:0000313" key="3">
    <source>
        <dbReference type="EMBL" id="MPM96412.1"/>
    </source>
</evidence>
<gene>
    <name evidence="3" type="primary">ddl_46</name>
    <name evidence="3" type="ORF">SDC9_143575</name>
</gene>
<comment type="caution">
    <text evidence="3">The sequence shown here is derived from an EMBL/GenBank/DDBJ whole genome shotgun (WGS) entry which is preliminary data.</text>
</comment>
<organism evidence="3">
    <name type="scientific">bioreactor metagenome</name>
    <dbReference type="NCBI Taxonomy" id="1076179"/>
    <lineage>
        <taxon>unclassified sequences</taxon>
        <taxon>metagenomes</taxon>
        <taxon>ecological metagenomes</taxon>
    </lineage>
</organism>
<dbReference type="PROSITE" id="PS50975">
    <property type="entry name" value="ATP_GRASP"/>
    <property type="match status" value="1"/>
</dbReference>
<reference evidence="3" key="1">
    <citation type="submission" date="2019-08" db="EMBL/GenBank/DDBJ databases">
        <authorList>
            <person name="Kucharzyk K."/>
            <person name="Murdoch R.W."/>
            <person name="Higgins S."/>
            <person name="Loffler F."/>
        </authorList>
    </citation>
    <scope>NUCLEOTIDE SEQUENCE</scope>
</reference>
<dbReference type="GO" id="GO:0005524">
    <property type="term" value="F:ATP binding"/>
    <property type="evidence" value="ECO:0007669"/>
    <property type="project" value="InterPro"/>
</dbReference>
<dbReference type="GO" id="GO:0046872">
    <property type="term" value="F:metal ion binding"/>
    <property type="evidence" value="ECO:0007669"/>
    <property type="project" value="InterPro"/>
</dbReference>
<dbReference type="EC" id="6.3.2.4" evidence="3"/>
<evidence type="ECO:0000256" key="1">
    <source>
        <dbReference type="ARBA" id="ARBA00022598"/>
    </source>
</evidence>
<name>A0A645E745_9ZZZZ</name>
<dbReference type="Gene3D" id="3.30.470.20">
    <property type="entry name" value="ATP-grasp fold, B domain"/>
    <property type="match status" value="1"/>
</dbReference>
<accession>A0A645E745</accession>
<dbReference type="SUPFAM" id="SSF56059">
    <property type="entry name" value="Glutathione synthetase ATP-binding domain-like"/>
    <property type="match status" value="1"/>
</dbReference>
<sequence>MVDRDTDEVYVNEINTIPGSLAFYLWQASGVDFTQLMDQLVKQAVDRQRQREKMIYSYDTNILAGYRAGFKGKAKG</sequence>
<feature type="domain" description="ATP-grasp" evidence="2">
    <location>
        <begin position="1"/>
        <end position="42"/>
    </location>
</feature>
<keyword evidence="1 3" id="KW-0436">Ligase</keyword>
<evidence type="ECO:0000259" key="2">
    <source>
        <dbReference type="PROSITE" id="PS50975"/>
    </source>
</evidence>
<dbReference type="InterPro" id="IPR011095">
    <property type="entry name" value="Dala_Dala_lig_C"/>
</dbReference>
<dbReference type="AlphaFoldDB" id="A0A645E745"/>